<dbReference type="SUPFAM" id="SSF51658">
    <property type="entry name" value="Xylose isomerase-like"/>
    <property type="match status" value="1"/>
</dbReference>
<dbReference type="Proteomes" id="UP000260828">
    <property type="component" value="Unassembled WGS sequence"/>
</dbReference>
<evidence type="ECO:0000313" key="4">
    <source>
        <dbReference type="Proteomes" id="UP000196386"/>
    </source>
</evidence>
<dbReference type="InterPro" id="IPR013022">
    <property type="entry name" value="Xyl_isomerase-like_TIM-brl"/>
</dbReference>
<organism evidence="2 4">
    <name type="scientific">Anaerotruncus colihominis</name>
    <dbReference type="NCBI Taxonomy" id="169435"/>
    <lineage>
        <taxon>Bacteria</taxon>
        <taxon>Bacillati</taxon>
        <taxon>Bacillota</taxon>
        <taxon>Clostridia</taxon>
        <taxon>Eubacteriales</taxon>
        <taxon>Oscillospiraceae</taxon>
        <taxon>Anaerotruncus</taxon>
    </lineage>
</organism>
<proteinExistence type="predicted"/>
<dbReference type="PANTHER" id="PTHR12110:SF21">
    <property type="entry name" value="XYLOSE ISOMERASE-LIKE TIM BARREL DOMAIN-CONTAINING PROTEIN"/>
    <property type="match status" value="1"/>
</dbReference>
<dbReference type="InterPro" id="IPR050312">
    <property type="entry name" value="IolE/XylAMocC-like"/>
</dbReference>
<dbReference type="Proteomes" id="UP000196386">
    <property type="component" value="Unassembled WGS sequence"/>
</dbReference>
<evidence type="ECO:0000259" key="1">
    <source>
        <dbReference type="Pfam" id="PF01261"/>
    </source>
</evidence>
<comment type="caution">
    <text evidence="2">The sequence shown here is derived from an EMBL/GenBank/DDBJ whole genome shotgun (WGS) entry which is preliminary data.</text>
</comment>
<reference evidence="2" key="2">
    <citation type="journal article" date="2018" name="BMC Genomics">
        <title>Whole genome sequencing and function prediction of 133 gut anaerobes isolated from chicken caecum in pure cultures.</title>
        <authorList>
            <person name="Medvecky M."/>
            <person name="Cejkova D."/>
            <person name="Polansky O."/>
            <person name="Karasova D."/>
            <person name="Kubasova T."/>
            <person name="Cizek A."/>
            <person name="Rychlik I."/>
        </authorList>
    </citation>
    <scope>NUCLEOTIDE SEQUENCE</scope>
    <source>
        <strain evidence="2">An175</strain>
    </source>
</reference>
<dbReference type="PANTHER" id="PTHR12110">
    <property type="entry name" value="HYDROXYPYRUVATE ISOMERASE"/>
    <property type="match status" value="1"/>
</dbReference>
<evidence type="ECO:0000313" key="3">
    <source>
        <dbReference type="EMBL" id="RGE67848.1"/>
    </source>
</evidence>
<dbReference type="EMBL" id="NFKP01000019">
    <property type="protein sequence ID" value="OUP68362.1"/>
    <property type="molecule type" value="Genomic_DNA"/>
</dbReference>
<feature type="domain" description="Xylose isomerase-like TIM barrel" evidence="1">
    <location>
        <begin position="40"/>
        <end position="290"/>
    </location>
</feature>
<gene>
    <name evidence="2" type="ORF">B5F11_14095</name>
    <name evidence="3" type="ORF">DXC40_10235</name>
</gene>
<dbReference type="AlphaFoldDB" id="A0A1Y4MNI0"/>
<dbReference type="Gene3D" id="3.20.20.150">
    <property type="entry name" value="Divalent-metal-dependent TIM barrel enzymes"/>
    <property type="match status" value="1"/>
</dbReference>
<reference evidence="3 5" key="3">
    <citation type="submission" date="2018-08" db="EMBL/GenBank/DDBJ databases">
        <title>A genome reference for cultivated species of the human gut microbiota.</title>
        <authorList>
            <person name="Zou Y."/>
            <person name="Xue W."/>
            <person name="Luo G."/>
        </authorList>
    </citation>
    <scope>NUCLEOTIDE SEQUENCE [LARGE SCALE GENOMIC DNA]</scope>
    <source>
        <strain evidence="3 5">TF05-12AC</strain>
    </source>
</reference>
<dbReference type="GO" id="GO:0016853">
    <property type="term" value="F:isomerase activity"/>
    <property type="evidence" value="ECO:0007669"/>
    <property type="project" value="UniProtKB-KW"/>
</dbReference>
<keyword evidence="3" id="KW-0413">Isomerase</keyword>
<accession>A0A1Y4MNI0</accession>
<evidence type="ECO:0000313" key="2">
    <source>
        <dbReference type="EMBL" id="OUP68362.1"/>
    </source>
</evidence>
<sequence length="294" mass="33267">MRKYMESNMVKFKNLTRDQFIQSNFPYIDYSLDYALDSLERLGAGKLEFYGAEPHFCMDDITYADMKVLKDKLDAHGLSVVEVNVENCAYPTNLASKNPATRLRTFRYFEKAIQTAGTIGAPYVLVFPGYANMDESIDDVWDIAVDSMSRLAEIAKTEGVTITYEATTRDITVITDHKQIMKLIGDCGKDNMAVTIDLMCLAQTKESVQDVYDICGAKKIVNVHYTDGGLLPSGAWEHRIPGEGELDLETMLKTFDDNGYKGYFGNEVMWTTDPAITTPEQICGKLQKWWDQHF</sequence>
<name>A0A1Y4MNI0_9FIRM</name>
<dbReference type="InterPro" id="IPR036237">
    <property type="entry name" value="Xyl_isomerase-like_sf"/>
</dbReference>
<protein>
    <submittedName>
        <fullName evidence="3">Sugar phosphate isomerase/epimerase</fullName>
    </submittedName>
</protein>
<dbReference type="Pfam" id="PF01261">
    <property type="entry name" value="AP_endonuc_2"/>
    <property type="match status" value="1"/>
</dbReference>
<dbReference type="EMBL" id="QVME01000004">
    <property type="protein sequence ID" value="RGE67848.1"/>
    <property type="molecule type" value="Genomic_DNA"/>
</dbReference>
<evidence type="ECO:0000313" key="5">
    <source>
        <dbReference type="Proteomes" id="UP000260828"/>
    </source>
</evidence>
<reference evidence="4" key="1">
    <citation type="submission" date="2017-04" db="EMBL/GenBank/DDBJ databases">
        <title>Function of individual gut microbiota members based on whole genome sequencing of pure cultures obtained from chicken caecum.</title>
        <authorList>
            <person name="Medvecky M."/>
            <person name="Cejkova D."/>
            <person name="Polansky O."/>
            <person name="Karasova D."/>
            <person name="Kubasova T."/>
            <person name="Cizek A."/>
            <person name="Rychlik I."/>
        </authorList>
    </citation>
    <scope>NUCLEOTIDE SEQUENCE [LARGE SCALE GENOMIC DNA]</scope>
    <source>
        <strain evidence="4">An175</strain>
    </source>
</reference>